<dbReference type="GO" id="GO:0005524">
    <property type="term" value="F:ATP binding"/>
    <property type="evidence" value="ECO:0007669"/>
    <property type="project" value="UniProtKB-UniRule"/>
</dbReference>
<organism evidence="11 12">
    <name type="scientific">Friedmanniomyces endolithicus</name>
    <dbReference type="NCBI Taxonomy" id="329885"/>
    <lineage>
        <taxon>Eukaryota</taxon>
        <taxon>Fungi</taxon>
        <taxon>Dikarya</taxon>
        <taxon>Ascomycota</taxon>
        <taxon>Pezizomycotina</taxon>
        <taxon>Dothideomycetes</taxon>
        <taxon>Dothideomycetidae</taxon>
        <taxon>Mycosphaerellales</taxon>
        <taxon>Teratosphaeriaceae</taxon>
        <taxon>Friedmanniomyces</taxon>
    </lineage>
</organism>
<comment type="similarity">
    <text evidence="8">Belongs to the ubiquitin-conjugating enzyme family.</text>
</comment>
<evidence type="ECO:0000313" key="11">
    <source>
        <dbReference type="EMBL" id="KAK0309152.1"/>
    </source>
</evidence>
<dbReference type="AlphaFoldDB" id="A0AAN6J1K4"/>
<dbReference type="PROSITE" id="PS50127">
    <property type="entry name" value="UBC_2"/>
    <property type="match status" value="1"/>
</dbReference>
<dbReference type="InterPro" id="IPR016135">
    <property type="entry name" value="UBQ-conjugating_enzyme/RWD"/>
</dbReference>
<dbReference type="InterPro" id="IPR000608">
    <property type="entry name" value="UBC"/>
</dbReference>
<evidence type="ECO:0000259" key="10">
    <source>
        <dbReference type="PROSITE" id="PS50127"/>
    </source>
</evidence>
<evidence type="ECO:0000256" key="3">
    <source>
        <dbReference type="ARBA" id="ARBA00039884"/>
    </source>
</evidence>
<dbReference type="EMBL" id="JASUXU010000083">
    <property type="protein sequence ID" value="KAK0309152.1"/>
    <property type="molecule type" value="Genomic_DNA"/>
</dbReference>
<feature type="compositionally biased region" description="Polar residues" evidence="9">
    <location>
        <begin position="1"/>
        <end position="13"/>
    </location>
</feature>
<accession>A0AAN6J1K4</accession>
<gene>
    <name evidence="11" type="ORF">LTR82_015319</name>
</gene>
<evidence type="ECO:0000256" key="7">
    <source>
        <dbReference type="PROSITE-ProRule" id="PRU10133"/>
    </source>
</evidence>
<evidence type="ECO:0000256" key="5">
    <source>
        <dbReference type="ARBA" id="ARBA00042179"/>
    </source>
</evidence>
<evidence type="ECO:0000256" key="2">
    <source>
        <dbReference type="ARBA" id="ARBA00022786"/>
    </source>
</evidence>
<dbReference type="InterPro" id="IPR050113">
    <property type="entry name" value="Ub_conjugating_enzyme"/>
</dbReference>
<dbReference type="PROSITE" id="PS00183">
    <property type="entry name" value="UBC_1"/>
    <property type="match status" value="1"/>
</dbReference>
<evidence type="ECO:0000256" key="1">
    <source>
        <dbReference type="ARBA" id="ARBA00022679"/>
    </source>
</evidence>
<evidence type="ECO:0000256" key="4">
    <source>
        <dbReference type="ARBA" id="ARBA00041569"/>
    </source>
</evidence>
<keyword evidence="2 8" id="KW-0833">Ubl conjugation pathway</keyword>
<evidence type="ECO:0000256" key="6">
    <source>
        <dbReference type="ARBA" id="ARBA00042190"/>
    </source>
</evidence>
<keyword evidence="8" id="KW-0067">ATP-binding</keyword>
<feature type="active site" description="Glycyl thioester intermediate" evidence="7">
    <location>
        <position position="136"/>
    </location>
</feature>
<dbReference type="PANTHER" id="PTHR24067">
    <property type="entry name" value="UBIQUITIN-CONJUGATING ENZYME E2"/>
    <property type="match status" value="1"/>
</dbReference>
<reference evidence="11" key="1">
    <citation type="submission" date="2021-12" db="EMBL/GenBank/DDBJ databases">
        <title>Black yeast isolated from Biological Soil Crust.</title>
        <authorList>
            <person name="Kurbessoian T."/>
        </authorList>
    </citation>
    <scope>NUCLEOTIDE SEQUENCE</scope>
    <source>
        <strain evidence="11">CCFEE 5208</strain>
    </source>
</reference>
<evidence type="ECO:0000256" key="9">
    <source>
        <dbReference type="SAM" id="MobiDB-lite"/>
    </source>
</evidence>
<dbReference type="InterPro" id="IPR023313">
    <property type="entry name" value="UBQ-conjugating_AS"/>
</dbReference>
<feature type="domain" description="UBC core" evidence="10">
    <location>
        <begin position="52"/>
        <end position="205"/>
    </location>
</feature>
<dbReference type="Pfam" id="PF00179">
    <property type="entry name" value="UQ_con"/>
    <property type="match status" value="1"/>
</dbReference>
<dbReference type="SMART" id="SM00212">
    <property type="entry name" value="UBCc"/>
    <property type="match status" value="1"/>
</dbReference>
<feature type="compositionally biased region" description="Polar residues" evidence="9">
    <location>
        <begin position="19"/>
        <end position="29"/>
    </location>
</feature>
<evidence type="ECO:0000256" key="8">
    <source>
        <dbReference type="RuleBase" id="RU362109"/>
    </source>
</evidence>
<dbReference type="Gene3D" id="3.10.110.10">
    <property type="entry name" value="Ubiquitin Conjugating Enzyme"/>
    <property type="match status" value="1"/>
</dbReference>
<sequence length="215" mass="23252">MANSFRTMSTAPSSHGAKNASNPTRSAGNGNVVKRLPPPPKHHHQPTSTTTNDYVSLQSELMTLMTSPTPGLSAFPSNTDITKWNATVTGPTDTPYADLTFKLTLAYPSNYPYAPPEVLFKTPVYHPNVDMSGRICLDILKPGGQGKEGAWSAVLNTSSVLLSIQSLLGEPNNASPLNGEAALLWDRDQEEYKKKVLARHQEPAEMEENGLSTGF</sequence>
<evidence type="ECO:0000313" key="12">
    <source>
        <dbReference type="Proteomes" id="UP001168146"/>
    </source>
</evidence>
<dbReference type="GO" id="GO:0016740">
    <property type="term" value="F:transferase activity"/>
    <property type="evidence" value="ECO:0007669"/>
    <property type="project" value="UniProtKB-KW"/>
</dbReference>
<name>A0AAN6J1K4_9PEZI</name>
<keyword evidence="8" id="KW-0547">Nucleotide-binding</keyword>
<dbReference type="SUPFAM" id="SSF54495">
    <property type="entry name" value="UBC-like"/>
    <property type="match status" value="1"/>
</dbReference>
<comment type="caution">
    <text evidence="11">The sequence shown here is derived from an EMBL/GenBank/DDBJ whole genome shotgun (WGS) entry which is preliminary data.</text>
</comment>
<protein>
    <recommendedName>
        <fullName evidence="3">Ubiquitin-conjugating enzyme E2 2</fullName>
    </recommendedName>
    <alternativeName>
        <fullName evidence="5">E2 ubiquitin-conjugating enzyme 2</fullName>
    </alternativeName>
    <alternativeName>
        <fullName evidence="6">Ubiquitin carrier protein UBC2</fullName>
    </alternativeName>
    <alternativeName>
        <fullName evidence="4">Ubiquitin-protein ligase UBC2</fullName>
    </alternativeName>
</protein>
<dbReference type="Proteomes" id="UP001168146">
    <property type="component" value="Unassembled WGS sequence"/>
</dbReference>
<keyword evidence="1" id="KW-0808">Transferase</keyword>
<feature type="region of interest" description="Disordered" evidence="9">
    <location>
        <begin position="1"/>
        <end position="51"/>
    </location>
</feature>
<proteinExistence type="inferred from homology"/>
<dbReference type="CDD" id="cd23791">
    <property type="entry name" value="UBCc_UBE2C"/>
    <property type="match status" value="1"/>
</dbReference>